<dbReference type="GO" id="GO:0012505">
    <property type="term" value="C:endomembrane system"/>
    <property type="evidence" value="ECO:0007669"/>
    <property type="project" value="UniProtKB-SubCell"/>
</dbReference>
<sequence>MDREFAKLFEIFVASALINNFVFTRFLGLCIFFGVTKKVETAVGMSITFTAVMMISAALSWVVFTAVMVPLDITFLKIVIFIGIIASFVQASDTIMRKVSPGLYYKLGVYLALISTNCIMVAVPLINAGDHYGFIESITLGLGSGIGFAIALIIMASIREKLELADVPVPFRGLPIAFVTTGLIALAFTGFAGIITM</sequence>
<feature type="transmembrane region" description="Helical" evidence="7">
    <location>
        <begin position="12"/>
        <end position="35"/>
    </location>
</feature>
<feature type="transmembrane region" description="Helical" evidence="7">
    <location>
        <begin position="73"/>
        <end position="91"/>
    </location>
</feature>
<comment type="caution">
    <text evidence="8">The sequence shown here is derived from an EMBL/GenBank/DDBJ whole genome shotgun (WGS) entry which is preliminary data.</text>
</comment>
<keyword evidence="6 7" id="KW-0472">Membrane</keyword>
<evidence type="ECO:0000256" key="6">
    <source>
        <dbReference type="ARBA" id="ARBA00023136"/>
    </source>
</evidence>
<evidence type="ECO:0000256" key="2">
    <source>
        <dbReference type="ARBA" id="ARBA00022448"/>
    </source>
</evidence>
<dbReference type="AlphaFoldDB" id="A0A0F3GZA0"/>
<reference evidence="8 9" key="1">
    <citation type="submission" date="2015-02" db="EMBL/GenBank/DDBJ databases">
        <title>Single-cell genomics of uncultivated deep-branching MTB reveals a conserved set of magnetosome genes.</title>
        <authorList>
            <person name="Kolinko S."/>
            <person name="Richter M."/>
            <person name="Glockner F.O."/>
            <person name="Brachmann A."/>
            <person name="Schuler D."/>
        </authorList>
    </citation>
    <scope>NUCLEOTIDE SEQUENCE [LARGE SCALE GENOMIC DNA]</scope>
    <source>
        <strain evidence="8">TM-1</strain>
    </source>
</reference>
<name>A0A0F3GZA0_9BACT</name>
<dbReference type="PANTHER" id="PTHR30335:SF0">
    <property type="entry name" value="ION-TRANSLOCATING OXIDOREDUCTASE COMPLEX SUBUNIT A"/>
    <property type="match status" value="1"/>
</dbReference>
<evidence type="ECO:0000256" key="1">
    <source>
        <dbReference type="ARBA" id="ARBA00004127"/>
    </source>
</evidence>
<dbReference type="Proteomes" id="UP000033423">
    <property type="component" value="Unassembled WGS sequence"/>
</dbReference>
<protein>
    <submittedName>
        <fullName evidence="8">Electron transport complex, Rnf/Nqr</fullName>
    </submittedName>
</protein>
<dbReference type="InterPro" id="IPR050133">
    <property type="entry name" value="NqrDE/RnfAE_oxidrdctase"/>
</dbReference>
<feature type="transmembrane region" description="Helical" evidence="7">
    <location>
        <begin position="176"/>
        <end position="195"/>
    </location>
</feature>
<dbReference type="Pfam" id="PF02508">
    <property type="entry name" value="Rnf-Nqr"/>
    <property type="match status" value="1"/>
</dbReference>
<dbReference type="PATRIC" id="fig|29290.4.peg.758"/>
<keyword evidence="5 7" id="KW-1133">Transmembrane helix</keyword>
<comment type="subcellular location">
    <subcellularLocation>
        <location evidence="1">Endomembrane system</location>
        <topology evidence="1">Multi-pass membrane protein</topology>
    </subcellularLocation>
</comment>
<evidence type="ECO:0000256" key="3">
    <source>
        <dbReference type="ARBA" id="ARBA00022692"/>
    </source>
</evidence>
<evidence type="ECO:0000256" key="4">
    <source>
        <dbReference type="ARBA" id="ARBA00022967"/>
    </source>
</evidence>
<dbReference type="PANTHER" id="PTHR30335">
    <property type="entry name" value="INTEGRAL MEMBRANE PROTEIN OF SOXR-REDUCING COMPLEX"/>
    <property type="match status" value="1"/>
</dbReference>
<feature type="transmembrane region" description="Helical" evidence="7">
    <location>
        <begin position="47"/>
        <end position="67"/>
    </location>
</feature>
<dbReference type="EMBL" id="LACI01000256">
    <property type="protein sequence ID" value="KJU87236.1"/>
    <property type="molecule type" value="Genomic_DNA"/>
</dbReference>
<evidence type="ECO:0000313" key="9">
    <source>
        <dbReference type="Proteomes" id="UP000033423"/>
    </source>
</evidence>
<dbReference type="InterPro" id="IPR003667">
    <property type="entry name" value="NqrDE/RnfAE"/>
</dbReference>
<evidence type="ECO:0000256" key="7">
    <source>
        <dbReference type="SAM" id="Phobius"/>
    </source>
</evidence>
<evidence type="ECO:0000256" key="5">
    <source>
        <dbReference type="ARBA" id="ARBA00022989"/>
    </source>
</evidence>
<keyword evidence="2" id="KW-0813">Transport</keyword>
<feature type="transmembrane region" description="Helical" evidence="7">
    <location>
        <begin position="103"/>
        <end position="126"/>
    </location>
</feature>
<feature type="transmembrane region" description="Helical" evidence="7">
    <location>
        <begin position="132"/>
        <end position="155"/>
    </location>
</feature>
<dbReference type="PIRSF" id="PIRSF006102">
    <property type="entry name" value="NQR_DE"/>
    <property type="match status" value="1"/>
</dbReference>
<organism evidence="8 9">
    <name type="scientific">Candidatus Magnetobacterium bavaricum</name>
    <dbReference type="NCBI Taxonomy" id="29290"/>
    <lineage>
        <taxon>Bacteria</taxon>
        <taxon>Pseudomonadati</taxon>
        <taxon>Nitrospirota</taxon>
        <taxon>Thermodesulfovibrionia</taxon>
        <taxon>Thermodesulfovibrionales</taxon>
        <taxon>Candidatus Magnetobacteriaceae</taxon>
        <taxon>Candidatus Magnetobacterium</taxon>
    </lineage>
</organism>
<dbReference type="GO" id="GO:0005886">
    <property type="term" value="C:plasma membrane"/>
    <property type="evidence" value="ECO:0007669"/>
    <property type="project" value="TreeGrafter"/>
</dbReference>
<keyword evidence="4" id="KW-1278">Translocase</keyword>
<accession>A0A0F3GZA0</accession>
<gene>
    <name evidence="8" type="ORF">MBAV_000570</name>
</gene>
<keyword evidence="3 7" id="KW-0812">Transmembrane</keyword>
<keyword evidence="9" id="KW-1185">Reference proteome</keyword>
<evidence type="ECO:0000313" key="8">
    <source>
        <dbReference type="EMBL" id="KJU87236.1"/>
    </source>
</evidence>
<proteinExistence type="predicted"/>